<keyword evidence="6" id="KW-0961">Cell wall biogenesis/degradation</keyword>
<sequence>MEESFLQSSEWEKFQKAFGNRVFRIQGVLLIKNPKMRLPYLYAPRVGKINSLAIFKDELNVLAKKEKAVFVKIEPYKVALLTDFPNAKQSATVQPQTTLLVNLGSSEEKILDQMRSKTRYNIRLATRHGVEVIEQNTFESFWALAQKTSARDNFRYHSKRYFELMLKTLAPKIKIFSAIKEGKILASAIVLFWGEITYYLHGASLWEARQLMAPYKLHWEIMKIAKRAGCGQYDMWGIKLKPQISNLKSQNYYSQIDIHHSWAGITRFKLGFAPEGRIINYPDALDLIYRPFWYKIYSLKKKQ</sequence>
<reference evidence="8" key="1">
    <citation type="submission" date="2017-09" db="EMBL/GenBank/DDBJ databases">
        <title>Depth-based differentiation of microbial function through sediment-hosted aquifers and enrichment of novel symbionts in the deep terrestrial subsurface.</title>
        <authorList>
            <person name="Probst A.J."/>
            <person name="Ladd B."/>
            <person name="Jarett J.K."/>
            <person name="Geller-Mcgrath D.E."/>
            <person name="Sieber C.M.K."/>
            <person name="Emerson J.B."/>
            <person name="Anantharaman K."/>
            <person name="Thomas B.C."/>
            <person name="Malmstrom R."/>
            <person name="Stieglmeier M."/>
            <person name="Klingl A."/>
            <person name="Woyke T."/>
            <person name="Ryan C.M."/>
            <person name="Banfield J.F."/>
        </authorList>
    </citation>
    <scope>NUCLEOTIDE SEQUENCE [LARGE SCALE GENOMIC DNA]</scope>
</reference>
<dbReference type="InterPro" id="IPR016181">
    <property type="entry name" value="Acyl_CoA_acyltransferase"/>
</dbReference>
<comment type="caution">
    <text evidence="7">The sequence shown here is derived from an EMBL/GenBank/DDBJ whole genome shotgun (WGS) entry which is preliminary data.</text>
</comment>
<dbReference type="PROSITE" id="PS51191">
    <property type="entry name" value="FEMABX"/>
    <property type="match status" value="1"/>
</dbReference>
<dbReference type="Proteomes" id="UP000229966">
    <property type="component" value="Unassembled WGS sequence"/>
</dbReference>
<evidence type="ECO:0008006" key="9">
    <source>
        <dbReference type="Google" id="ProtNLM"/>
    </source>
</evidence>
<gene>
    <name evidence="7" type="ORF">COS38_01995</name>
</gene>
<dbReference type="GO" id="GO:0008360">
    <property type="term" value="P:regulation of cell shape"/>
    <property type="evidence" value="ECO:0007669"/>
    <property type="project" value="UniProtKB-KW"/>
</dbReference>
<evidence type="ECO:0000256" key="5">
    <source>
        <dbReference type="ARBA" id="ARBA00023315"/>
    </source>
</evidence>
<dbReference type="PANTHER" id="PTHR36174:SF1">
    <property type="entry name" value="LIPID II:GLYCINE GLYCYLTRANSFERASE"/>
    <property type="match status" value="1"/>
</dbReference>
<dbReference type="EMBL" id="PEUM01000056">
    <property type="protein sequence ID" value="PIV25376.1"/>
    <property type="molecule type" value="Genomic_DNA"/>
</dbReference>
<dbReference type="Gene3D" id="3.40.630.30">
    <property type="match status" value="1"/>
</dbReference>
<comment type="similarity">
    <text evidence="1">Belongs to the FemABX family.</text>
</comment>
<evidence type="ECO:0000313" key="8">
    <source>
        <dbReference type="Proteomes" id="UP000229966"/>
    </source>
</evidence>
<dbReference type="PANTHER" id="PTHR36174">
    <property type="entry name" value="LIPID II:GLYCINE GLYCYLTRANSFERASE"/>
    <property type="match status" value="1"/>
</dbReference>
<proteinExistence type="inferred from homology"/>
<dbReference type="GO" id="GO:0071555">
    <property type="term" value="P:cell wall organization"/>
    <property type="evidence" value="ECO:0007669"/>
    <property type="project" value="UniProtKB-KW"/>
</dbReference>
<dbReference type="GO" id="GO:0016755">
    <property type="term" value="F:aminoacyltransferase activity"/>
    <property type="evidence" value="ECO:0007669"/>
    <property type="project" value="InterPro"/>
</dbReference>
<dbReference type="SUPFAM" id="SSF55729">
    <property type="entry name" value="Acyl-CoA N-acyltransferases (Nat)"/>
    <property type="match status" value="2"/>
</dbReference>
<evidence type="ECO:0000256" key="3">
    <source>
        <dbReference type="ARBA" id="ARBA00022960"/>
    </source>
</evidence>
<dbReference type="InterPro" id="IPR003447">
    <property type="entry name" value="FEMABX"/>
</dbReference>
<name>A0A2M7CIB3_9BACT</name>
<evidence type="ECO:0000256" key="2">
    <source>
        <dbReference type="ARBA" id="ARBA00022679"/>
    </source>
</evidence>
<keyword evidence="2" id="KW-0808">Transferase</keyword>
<keyword evidence="5" id="KW-0012">Acyltransferase</keyword>
<keyword evidence="3" id="KW-0133">Cell shape</keyword>
<evidence type="ECO:0000256" key="6">
    <source>
        <dbReference type="ARBA" id="ARBA00023316"/>
    </source>
</evidence>
<evidence type="ECO:0000256" key="1">
    <source>
        <dbReference type="ARBA" id="ARBA00009943"/>
    </source>
</evidence>
<dbReference type="Pfam" id="PF02388">
    <property type="entry name" value="FemAB"/>
    <property type="match status" value="2"/>
</dbReference>
<evidence type="ECO:0000313" key="7">
    <source>
        <dbReference type="EMBL" id="PIV25376.1"/>
    </source>
</evidence>
<protein>
    <recommendedName>
        <fullName evidence="9">BioF2-like acetyltransferase domain-containing protein</fullName>
    </recommendedName>
</protein>
<dbReference type="AlphaFoldDB" id="A0A2M7CIB3"/>
<organism evidence="7 8">
    <name type="scientific">Candidatus Berkelbacteria bacterium CG03_land_8_20_14_0_80_40_36</name>
    <dbReference type="NCBI Taxonomy" id="1974509"/>
    <lineage>
        <taxon>Bacteria</taxon>
        <taxon>Candidatus Berkelbacteria</taxon>
    </lineage>
</organism>
<dbReference type="GO" id="GO:0009252">
    <property type="term" value="P:peptidoglycan biosynthetic process"/>
    <property type="evidence" value="ECO:0007669"/>
    <property type="project" value="UniProtKB-KW"/>
</dbReference>
<accession>A0A2M7CIB3</accession>
<keyword evidence="4" id="KW-0573">Peptidoglycan synthesis</keyword>
<evidence type="ECO:0000256" key="4">
    <source>
        <dbReference type="ARBA" id="ARBA00022984"/>
    </source>
</evidence>
<dbReference type="InterPro" id="IPR050644">
    <property type="entry name" value="PG_Glycine_Bridge_Synth"/>
</dbReference>